<dbReference type="GO" id="GO:1990002">
    <property type="term" value="F:methylglyoxal reductase (NADPH) (acetol producing) activity"/>
    <property type="evidence" value="ECO:0007669"/>
    <property type="project" value="TreeGrafter"/>
</dbReference>
<dbReference type="PANTHER" id="PTHR43633">
    <property type="entry name" value="ALCOHOL DEHYDROGENASE YQHD"/>
    <property type="match status" value="1"/>
</dbReference>
<comment type="catalytic activity">
    <reaction evidence="4">
        <text>a primary alcohol + NAD(+) = an aldehyde + NADH + H(+)</text>
        <dbReference type="Rhea" id="RHEA:10736"/>
        <dbReference type="ChEBI" id="CHEBI:15378"/>
        <dbReference type="ChEBI" id="CHEBI:15734"/>
        <dbReference type="ChEBI" id="CHEBI:17478"/>
        <dbReference type="ChEBI" id="CHEBI:57540"/>
        <dbReference type="ChEBI" id="CHEBI:57945"/>
        <dbReference type="EC" id="1.1.1.1"/>
    </reaction>
</comment>
<dbReference type="InterPro" id="IPR018211">
    <property type="entry name" value="ADH_Fe_CS"/>
</dbReference>
<dbReference type="PROSITE" id="PS00060">
    <property type="entry name" value="ADH_IRON_2"/>
    <property type="match status" value="1"/>
</dbReference>
<dbReference type="PANTHER" id="PTHR43633:SF1">
    <property type="entry name" value="ALCOHOL DEHYDROGENASE YQHD"/>
    <property type="match status" value="1"/>
</dbReference>
<feature type="domain" description="Alcohol dehydrogenase iron-type/glycerol dehydrogenase GldA" evidence="5">
    <location>
        <begin position="9"/>
        <end position="176"/>
    </location>
</feature>
<evidence type="ECO:0000256" key="4">
    <source>
        <dbReference type="ARBA" id="ARBA00049243"/>
    </source>
</evidence>
<dbReference type="GO" id="GO:0008106">
    <property type="term" value="F:alcohol dehydrogenase (NADP+) activity"/>
    <property type="evidence" value="ECO:0007669"/>
    <property type="project" value="TreeGrafter"/>
</dbReference>
<dbReference type="InterPro" id="IPR001670">
    <property type="entry name" value="ADH_Fe/GldA"/>
</dbReference>
<evidence type="ECO:0000259" key="6">
    <source>
        <dbReference type="Pfam" id="PF25137"/>
    </source>
</evidence>
<evidence type="ECO:0000313" key="8">
    <source>
        <dbReference type="Proteomes" id="UP000480684"/>
    </source>
</evidence>
<dbReference type="SUPFAM" id="SSF56796">
    <property type="entry name" value="Dehydroquinate synthase-like"/>
    <property type="match status" value="1"/>
</dbReference>
<evidence type="ECO:0000259" key="5">
    <source>
        <dbReference type="Pfam" id="PF00465"/>
    </source>
</evidence>
<dbReference type="Proteomes" id="UP000480684">
    <property type="component" value="Unassembled WGS sequence"/>
</dbReference>
<dbReference type="InterPro" id="IPR044731">
    <property type="entry name" value="BDH-like"/>
</dbReference>
<dbReference type="Pfam" id="PF25137">
    <property type="entry name" value="ADH_Fe_C"/>
    <property type="match status" value="1"/>
</dbReference>
<organism evidence="7 8">
    <name type="scientific">Magnetospirillum aberrantis SpK</name>
    <dbReference type="NCBI Taxonomy" id="908842"/>
    <lineage>
        <taxon>Bacteria</taxon>
        <taxon>Pseudomonadati</taxon>
        <taxon>Pseudomonadota</taxon>
        <taxon>Alphaproteobacteria</taxon>
        <taxon>Rhodospirillales</taxon>
        <taxon>Rhodospirillaceae</taxon>
        <taxon>Magnetospirillum</taxon>
    </lineage>
</organism>
<accession>A0A7C9UVL8</accession>
<gene>
    <name evidence="7" type="ORF">G4223_16475</name>
</gene>
<dbReference type="RefSeq" id="WP_163681992.1">
    <property type="nucleotide sequence ID" value="NZ_JAAIYP010000042.1"/>
</dbReference>
<evidence type="ECO:0000256" key="1">
    <source>
        <dbReference type="ARBA" id="ARBA00001962"/>
    </source>
</evidence>
<dbReference type="EMBL" id="JAAIYP010000042">
    <property type="protein sequence ID" value="NFV81707.1"/>
    <property type="molecule type" value="Genomic_DNA"/>
</dbReference>
<dbReference type="Gene3D" id="1.20.1090.10">
    <property type="entry name" value="Dehydroquinate synthase-like - alpha domain"/>
    <property type="match status" value="1"/>
</dbReference>
<protein>
    <submittedName>
        <fullName evidence="7">Iron-containing alcohol dehydrogenase</fullName>
    </submittedName>
</protein>
<evidence type="ECO:0000256" key="2">
    <source>
        <dbReference type="ARBA" id="ARBA00007358"/>
    </source>
</evidence>
<reference evidence="7 8" key="1">
    <citation type="submission" date="2020-02" db="EMBL/GenBank/DDBJ databases">
        <authorList>
            <person name="Dziuba M."/>
            <person name="Kuznetsov B."/>
            <person name="Mardanov A."/>
            <person name="Ravin N."/>
            <person name="Grouzdev D."/>
        </authorList>
    </citation>
    <scope>NUCLEOTIDE SEQUENCE [LARGE SCALE GENOMIC DNA]</scope>
    <source>
        <strain evidence="7 8">SpK</strain>
    </source>
</reference>
<comment type="caution">
    <text evidence="7">The sequence shown here is derived from an EMBL/GenBank/DDBJ whole genome shotgun (WGS) entry which is preliminary data.</text>
</comment>
<dbReference type="AlphaFoldDB" id="A0A7C9UVL8"/>
<dbReference type="GO" id="GO:0005829">
    <property type="term" value="C:cytosol"/>
    <property type="evidence" value="ECO:0007669"/>
    <property type="project" value="TreeGrafter"/>
</dbReference>
<evidence type="ECO:0000256" key="3">
    <source>
        <dbReference type="ARBA" id="ARBA00023002"/>
    </source>
</evidence>
<proteinExistence type="inferred from homology"/>
<sequence>MENFVFHNPVKVIFGKGQIKAVGREIPKGSRVLFAYGGGSIKKNGVHAQVVEALASAGLEFREFAGIEPNPRFETLMKAVELARAEKLDYVLAVGGGSVVDGCKLVAAAIDFAGDPWDIVCRKAAPTNAMPLGVVLTLPATGSEMNLFSVISRDETGEKLGWGHPSVMPRFSVLDPETTYSLPARQVGNGVVDAFVHVLEQYLTYPAEAPLQDRLAESVLSTLVEIGAKAMATPPDYQARANLMWCATMALNGLIGQGVPQDWATHMIGHELTALTGIDHARTLAAVWPGVVAVKRPEKRAKLLQYAARVWGLSDGDEDARIDAAVAKTRDFFESVGVPAGLGGYNLGADIPEAIARRLSERGGLPLGERGDIDADQVRRILQAA</sequence>
<name>A0A7C9UVL8_9PROT</name>
<feature type="domain" description="Fe-containing alcohol dehydrogenase-like C-terminal" evidence="6">
    <location>
        <begin position="190"/>
        <end position="384"/>
    </location>
</feature>
<dbReference type="GO" id="GO:0046872">
    <property type="term" value="F:metal ion binding"/>
    <property type="evidence" value="ECO:0007669"/>
    <property type="project" value="InterPro"/>
</dbReference>
<dbReference type="GO" id="GO:1990362">
    <property type="term" value="F:butanol dehydrogenase (NAD+) activity"/>
    <property type="evidence" value="ECO:0007669"/>
    <property type="project" value="InterPro"/>
</dbReference>
<comment type="cofactor">
    <cofactor evidence="1">
        <name>Fe cation</name>
        <dbReference type="ChEBI" id="CHEBI:24875"/>
    </cofactor>
</comment>
<dbReference type="Gene3D" id="3.40.50.1970">
    <property type="match status" value="1"/>
</dbReference>
<dbReference type="CDD" id="cd08187">
    <property type="entry name" value="BDH"/>
    <property type="match status" value="1"/>
</dbReference>
<dbReference type="FunFam" id="3.40.50.1970:FF:000003">
    <property type="entry name" value="Alcohol dehydrogenase, iron-containing"/>
    <property type="match status" value="1"/>
</dbReference>
<comment type="similarity">
    <text evidence="2">Belongs to the iron-containing alcohol dehydrogenase family.</text>
</comment>
<keyword evidence="8" id="KW-1185">Reference proteome</keyword>
<keyword evidence="3" id="KW-0560">Oxidoreductase</keyword>
<dbReference type="InterPro" id="IPR056798">
    <property type="entry name" value="ADH_Fe_C"/>
</dbReference>
<dbReference type="Pfam" id="PF00465">
    <property type="entry name" value="Fe-ADH"/>
    <property type="match status" value="1"/>
</dbReference>
<evidence type="ECO:0000313" key="7">
    <source>
        <dbReference type="EMBL" id="NFV81707.1"/>
    </source>
</evidence>